<evidence type="ECO:0000313" key="2">
    <source>
        <dbReference type="Proteomes" id="UP000000305"/>
    </source>
</evidence>
<gene>
    <name evidence="1" type="ORF">DAPPUDRAFT_263235</name>
</gene>
<organism evidence="1 2">
    <name type="scientific">Daphnia pulex</name>
    <name type="common">Water flea</name>
    <dbReference type="NCBI Taxonomy" id="6669"/>
    <lineage>
        <taxon>Eukaryota</taxon>
        <taxon>Metazoa</taxon>
        <taxon>Ecdysozoa</taxon>
        <taxon>Arthropoda</taxon>
        <taxon>Crustacea</taxon>
        <taxon>Branchiopoda</taxon>
        <taxon>Diplostraca</taxon>
        <taxon>Cladocera</taxon>
        <taxon>Anomopoda</taxon>
        <taxon>Daphniidae</taxon>
        <taxon>Daphnia</taxon>
    </lineage>
</organism>
<dbReference type="KEGG" id="dpx:DAPPUDRAFT_263235"/>
<evidence type="ECO:0000313" key="1">
    <source>
        <dbReference type="EMBL" id="EFX66389.1"/>
    </source>
</evidence>
<name>E9HPE1_DAPPU</name>
<reference evidence="1 2" key="1">
    <citation type="journal article" date="2011" name="Science">
        <title>The ecoresponsive genome of Daphnia pulex.</title>
        <authorList>
            <person name="Colbourne J.K."/>
            <person name="Pfrender M.E."/>
            <person name="Gilbert D."/>
            <person name="Thomas W.K."/>
            <person name="Tucker A."/>
            <person name="Oakley T.H."/>
            <person name="Tokishita S."/>
            <person name="Aerts A."/>
            <person name="Arnold G.J."/>
            <person name="Basu M.K."/>
            <person name="Bauer D.J."/>
            <person name="Caceres C.E."/>
            <person name="Carmel L."/>
            <person name="Casola C."/>
            <person name="Choi J.H."/>
            <person name="Detter J.C."/>
            <person name="Dong Q."/>
            <person name="Dusheyko S."/>
            <person name="Eads B.D."/>
            <person name="Frohlich T."/>
            <person name="Geiler-Samerotte K.A."/>
            <person name="Gerlach D."/>
            <person name="Hatcher P."/>
            <person name="Jogdeo S."/>
            <person name="Krijgsveld J."/>
            <person name="Kriventseva E.V."/>
            <person name="Kultz D."/>
            <person name="Laforsch C."/>
            <person name="Lindquist E."/>
            <person name="Lopez J."/>
            <person name="Manak J.R."/>
            <person name="Muller J."/>
            <person name="Pangilinan J."/>
            <person name="Patwardhan R.P."/>
            <person name="Pitluck S."/>
            <person name="Pritham E.J."/>
            <person name="Rechtsteiner A."/>
            <person name="Rho M."/>
            <person name="Rogozin I.B."/>
            <person name="Sakarya O."/>
            <person name="Salamov A."/>
            <person name="Schaack S."/>
            <person name="Shapiro H."/>
            <person name="Shiga Y."/>
            <person name="Skalitzky C."/>
            <person name="Smith Z."/>
            <person name="Souvorov A."/>
            <person name="Sung W."/>
            <person name="Tang Z."/>
            <person name="Tsuchiya D."/>
            <person name="Tu H."/>
            <person name="Vos H."/>
            <person name="Wang M."/>
            <person name="Wolf Y.I."/>
            <person name="Yamagata H."/>
            <person name="Yamada T."/>
            <person name="Ye Y."/>
            <person name="Shaw J.R."/>
            <person name="Andrews J."/>
            <person name="Crease T.J."/>
            <person name="Tang H."/>
            <person name="Lucas S.M."/>
            <person name="Robertson H.M."/>
            <person name="Bork P."/>
            <person name="Koonin E.V."/>
            <person name="Zdobnov E.M."/>
            <person name="Grigoriev I.V."/>
            <person name="Lynch M."/>
            <person name="Boore J.L."/>
        </authorList>
    </citation>
    <scope>NUCLEOTIDE SEQUENCE [LARGE SCALE GENOMIC DNA]</scope>
</reference>
<keyword evidence="2" id="KW-1185">Reference proteome</keyword>
<dbReference type="HOGENOM" id="CLU_1898321_0_0_1"/>
<sequence length="134" mass="14737">MLQDPSSFVRRIPGVATGNQPKPFISQSGDRLTIFSFLVRFSEGKTDRPASHKFGVAHFHQRVVYSFCVPRQSLVRWPDAGHGLLPASSGSQCHPAYGTCALAPIQALCEKGNLRCNSKTLEPGMGPVRHRQIH</sequence>
<protein>
    <submittedName>
        <fullName evidence="1">Uncharacterized protein</fullName>
    </submittedName>
</protein>
<dbReference type="Proteomes" id="UP000000305">
    <property type="component" value="Unassembled WGS sequence"/>
</dbReference>
<proteinExistence type="predicted"/>
<dbReference type="EMBL" id="GL732705">
    <property type="protein sequence ID" value="EFX66389.1"/>
    <property type="molecule type" value="Genomic_DNA"/>
</dbReference>
<dbReference type="InParanoid" id="E9HPE1"/>
<accession>E9HPE1</accession>
<dbReference type="AlphaFoldDB" id="E9HPE1"/>